<evidence type="ECO:0000256" key="7">
    <source>
        <dbReference type="ARBA" id="ARBA00022833"/>
    </source>
</evidence>
<dbReference type="Proteomes" id="UP001454036">
    <property type="component" value="Unassembled WGS sequence"/>
</dbReference>
<keyword evidence="4" id="KW-0479">Metal-binding</keyword>
<dbReference type="Pfam" id="PF13639">
    <property type="entry name" value="zf-RING_2"/>
    <property type="match status" value="1"/>
</dbReference>
<proteinExistence type="predicted"/>
<keyword evidence="6" id="KW-0833">Ubl conjugation pathway</keyword>
<dbReference type="PANTHER" id="PTHR15710:SF108">
    <property type="entry name" value="OS03G0286100 PROTEIN"/>
    <property type="match status" value="1"/>
</dbReference>
<dbReference type="InterPro" id="IPR001841">
    <property type="entry name" value="Znf_RING"/>
</dbReference>
<dbReference type="Gene3D" id="3.30.40.10">
    <property type="entry name" value="Zinc/RING finger domain, C3HC4 (zinc finger)"/>
    <property type="match status" value="1"/>
</dbReference>
<dbReference type="GO" id="GO:0008270">
    <property type="term" value="F:zinc ion binding"/>
    <property type="evidence" value="ECO:0007669"/>
    <property type="project" value="UniProtKB-KW"/>
</dbReference>
<name>A0AAV3PM75_LITER</name>
<accession>A0AAV3PM75</accession>
<evidence type="ECO:0000256" key="1">
    <source>
        <dbReference type="ARBA" id="ARBA00000900"/>
    </source>
</evidence>
<evidence type="ECO:0000256" key="2">
    <source>
        <dbReference type="ARBA" id="ARBA00012483"/>
    </source>
</evidence>
<dbReference type="EC" id="2.3.2.27" evidence="2"/>
<dbReference type="SUPFAM" id="SSF57850">
    <property type="entry name" value="RING/U-box"/>
    <property type="match status" value="1"/>
</dbReference>
<evidence type="ECO:0000256" key="5">
    <source>
        <dbReference type="ARBA" id="ARBA00022771"/>
    </source>
</evidence>
<protein>
    <recommendedName>
        <fullName evidence="2">RING-type E3 ubiquitin transferase</fullName>
        <ecNumber evidence="2">2.3.2.27</ecNumber>
    </recommendedName>
</protein>
<evidence type="ECO:0000313" key="12">
    <source>
        <dbReference type="Proteomes" id="UP001454036"/>
    </source>
</evidence>
<dbReference type="GO" id="GO:0061630">
    <property type="term" value="F:ubiquitin protein ligase activity"/>
    <property type="evidence" value="ECO:0007669"/>
    <property type="project" value="UniProtKB-EC"/>
</dbReference>
<keyword evidence="11" id="KW-0436">Ligase</keyword>
<organism evidence="11 12">
    <name type="scientific">Lithospermum erythrorhizon</name>
    <name type="common">Purple gromwell</name>
    <name type="synonym">Lithospermum officinale var. erythrorhizon</name>
    <dbReference type="NCBI Taxonomy" id="34254"/>
    <lineage>
        <taxon>Eukaryota</taxon>
        <taxon>Viridiplantae</taxon>
        <taxon>Streptophyta</taxon>
        <taxon>Embryophyta</taxon>
        <taxon>Tracheophyta</taxon>
        <taxon>Spermatophyta</taxon>
        <taxon>Magnoliopsida</taxon>
        <taxon>eudicotyledons</taxon>
        <taxon>Gunneridae</taxon>
        <taxon>Pentapetalae</taxon>
        <taxon>asterids</taxon>
        <taxon>lamiids</taxon>
        <taxon>Boraginales</taxon>
        <taxon>Boraginaceae</taxon>
        <taxon>Boraginoideae</taxon>
        <taxon>Lithospermeae</taxon>
        <taxon>Lithospermum</taxon>
    </lineage>
</organism>
<dbReference type="FunFam" id="3.30.40.10:FF:000022">
    <property type="entry name" value="E3 ubiquitin-protein ligase RING1-like"/>
    <property type="match status" value="1"/>
</dbReference>
<reference evidence="11 12" key="1">
    <citation type="submission" date="2024-01" db="EMBL/GenBank/DDBJ databases">
        <title>The complete chloroplast genome sequence of Lithospermum erythrorhizon: insights into the phylogenetic relationship among Boraginaceae species and the maternal lineages of purple gromwells.</title>
        <authorList>
            <person name="Okada T."/>
            <person name="Watanabe K."/>
        </authorList>
    </citation>
    <scope>NUCLEOTIDE SEQUENCE [LARGE SCALE GENOMIC DNA]</scope>
</reference>
<dbReference type="EMBL" id="BAABME010001971">
    <property type="protein sequence ID" value="GAA0152378.1"/>
    <property type="molecule type" value="Genomic_DNA"/>
</dbReference>
<dbReference type="GO" id="GO:0016567">
    <property type="term" value="P:protein ubiquitination"/>
    <property type="evidence" value="ECO:0007669"/>
    <property type="project" value="TreeGrafter"/>
</dbReference>
<dbReference type="AlphaFoldDB" id="A0AAV3PM75"/>
<comment type="caution">
    <text evidence="11">The sequence shown here is derived from an EMBL/GenBank/DDBJ whole genome shotgun (WGS) entry which is preliminary data.</text>
</comment>
<dbReference type="CDD" id="cd16667">
    <property type="entry name" value="RING-H2_RNF126-like"/>
    <property type="match status" value="1"/>
</dbReference>
<sequence length="476" mass="53521">MSQVFNLHHPQPPPRHHISPPPPPPPRQHNNNNRDERSSFVFAPDDSSDSDSDSGSGSVYSNPIQDPFFFFGDEDNPSYVTDLFDHEDEDDLIDPFSQIGNNSNREEDDDDNIINSFGQFGDFNREDDGDDDVIDSFAEFYDSNRKEDDHNVIDSFGQLGENSDNVIDSFEFGELNSGEEDMGLGLGLRLGREFEAIDGLRVVDSDSDTDMGSGDLEVDFGIENGFSEGNEYGVDDHDWPVMFDCLRFDEPRVVNEEFEWEEVNERDERDNLGSLIDRIEEISVNSGFSSENGDLVDGEGEDVVERTRNLEWEVLLAVNNFDRSMEFDGEGTDGNDGVTYLAVQDDYMYTVEYDTLFGQFVDSEGALKGSPPAAKSVVENLPSIVLKTDDVKEVNMVCAVCKDDIAVGEEVNKLPCSHYYHGDCIVPWLTIRNSCPVCRYELPTDDADYERRKNERSSGAGVGNDLQVRYNFETLP</sequence>
<feature type="domain" description="RING-type" evidence="10">
    <location>
        <begin position="398"/>
        <end position="439"/>
    </location>
</feature>
<evidence type="ECO:0000256" key="8">
    <source>
        <dbReference type="PROSITE-ProRule" id="PRU00175"/>
    </source>
</evidence>
<evidence type="ECO:0000313" key="11">
    <source>
        <dbReference type="EMBL" id="GAA0152378.1"/>
    </source>
</evidence>
<dbReference type="GO" id="GO:0016874">
    <property type="term" value="F:ligase activity"/>
    <property type="evidence" value="ECO:0007669"/>
    <property type="project" value="UniProtKB-KW"/>
</dbReference>
<dbReference type="InterPro" id="IPR013083">
    <property type="entry name" value="Znf_RING/FYVE/PHD"/>
</dbReference>
<dbReference type="GO" id="GO:0005737">
    <property type="term" value="C:cytoplasm"/>
    <property type="evidence" value="ECO:0007669"/>
    <property type="project" value="TreeGrafter"/>
</dbReference>
<gene>
    <name evidence="11" type="ORF">LIER_10876</name>
</gene>
<dbReference type="PANTHER" id="PTHR15710">
    <property type="entry name" value="E3 UBIQUITIN-PROTEIN LIGASE PRAJA"/>
    <property type="match status" value="1"/>
</dbReference>
<keyword evidence="3" id="KW-0808">Transferase</keyword>
<feature type="region of interest" description="Disordered" evidence="9">
    <location>
        <begin position="1"/>
        <end position="72"/>
    </location>
</feature>
<evidence type="ECO:0000256" key="4">
    <source>
        <dbReference type="ARBA" id="ARBA00022723"/>
    </source>
</evidence>
<dbReference type="PROSITE" id="PS50089">
    <property type="entry name" value="ZF_RING_2"/>
    <property type="match status" value="1"/>
</dbReference>
<comment type="catalytic activity">
    <reaction evidence="1">
        <text>S-ubiquitinyl-[E2 ubiquitin-conjugating enzyme]-L-cysteine + [acceptor protein]-L-lysine = [E2 ubiquitin-conjugating enzyme]-L-cysteine + N(6)-ubiquitinyl-[acceptor protein]-L-lysine.</text>
        <dbReference type="EC" id="2.3.2.27"/>
    </reaction>
</comment>
<keyword evidence="5 8" id="KW-0863">Zinc-finger</keyword>
<keyword evidence="12" id="KW-1185">Reference proteome</keyword>
<evidence type="ECO:0000256" key="3">
    <source>
        <dbReference type="ARBA" id="ARBA00022679"/>
    </source>
</evidence>
<evidence type="ECO:0000256" key="9">
    <source>
        <dbReference type="SAM" id="MobiDB-lite"/>
    </source>
</evidence>
<keyword evidence="7" id="KW-0862">Zinc</keyword>
<dbReference type="SMART" id="SM00184">
    <property type="entry name" value="RING"/>
    <property type="match status" value="1"/>
</dbReference>
<evidence type="ECO:0000256" key="6">
    <source>
        <dbReference type="ARBA" id="ARBA00022786"/>
    </source>
</evidence>
<evidence type="ECO:0000259" key="10">
    <source>
        <dbReference type="PROSITE" id="PS50089"/>
    </source>
</evidence>